<dbReference type="AlphaFoldDB" id="A0A931GJF4"/>
<name>A0A931GJF4_9ACTN</name>
<feature type="transmembrane region" description="Helical" evidence="6">
    <location>
        <begin position="131"/>
        <end position="149"/>
    </location>
</feature>
<dbReference type="PANTHER" id="PTHR43229">
    <property type="entry name" value="NODULATION PROTEIN J"/>
    <property type="match status" value="1"/>
</dbReference>
<organism evidence="8 9">
    <name type="scientific">Actinomadura viridis</name>
    <dbReference type="NCBI Taxonomy" id="58110"/>
    <lineage>
        <taxon>Bacteria</taxon>
        <taxon>Bacillati</taxon>
        <taxon>Actinomycetota</taxon>
        <taxon>Actinomycetes</taxon>
        <taxon>Streptosporangiales</taxon>
        <taxon>Thermomonosporaceae</taxon>
        <taxon>Actinomadura</taxon>
    </lineage>
</organism>
<evidence type="ECO:0000259" key="7">
    <source>
        <dbReference type="PROSITE" id="PS51012"/>
    </source>
</evidence>
<keyword evidence="6" id="KW-0813">Transport</keyword>
<accession>A0A931GJF4</accession>
<comment type="subcellular location">
    <subcellularLocation>
        <location evidence="6">Cell membrane</location>
        <topology evidence="6">Multi-pass membrane protein</topology>
    </subcellularLocation>
    <subcellularLocation>
        <location evidence="1">Membrane</location>
        <topology evidence="1">Multi-pass membrane protein</topology>
    </subcellularLocation>
</comment>
<feature type="transmembrane region" description="Helical" evidence="6">
    <location>
        <begin position="248"/>
        <end position="267"/>
    </location>
</feature>
<dbReference type="GO" id="GO:0140359">
    <property type="term" value="F:ABC-type transporter activity"/>
    <property type="evidence" value="ECO:0007669"/>
    <property type="project" value="InterPro"/>
</dbReference>
<dbReference type="InterPro" id="IPR047817">
    <property type="entry name" value="ABC2_TM_bact-type"/>
</dbReference>
<evidence type="ECO:0000256" key="5">
    <source>
        <dbReference type="ARBA" id="ARBA00023251"/>
    </source>
</evidence>
<keyword evidence="3 6" id="KW-1133">Transmembrane helix</keyword>
<feature type="transmembrane region" description="Helical" evidence="6">
    <location>
        <begin position="185"/>
        <end position="203"/>
    </location>
</feature>
<evidence type="ECO:0000313" key="8">
    <source>
        <dbReference type="EMBL" id="MBG6089658.1"/>
    </source>
</evidence>
<dbReference type="EMBL" id="JADOUA010000001">
    <property type="protein sequence ID" value="MBG6089658.1"/>
    <property type="molecule type" value="Genomic_DNA"/>
</dbReference>
<evidence type="ECO:0000256" key="6">
    <source>
        <dbReference type="RuleBase" id="RU361157"/>
    </source>
</evidence>
<dbReference type="InterPro" id="IPR000412">
    <property type="entry name" value="ABC_2_transport"/>
</dbReference>
<dbReference type="PIRSF" id="PIRSF006648">
    <property type="entry name" value="DrrB"/>
    <property type="match status" value="1"/>
</dbReference>
<gene>
    <name evidence="8" type="ORF">IW256_003771</name>
</gene>
<dbReference type="PANTHER" id="PTHR43229:SF2">
    <property type="entry name" value="NODULATION PROTEIN J"/>
    <property type="match status" value="1"/>
</dbReference>
<evidence type="ECO:0000256" key="1">
    <source>
        <dbReference type="ARBA" id="ARBA00004141"/>
    </source>
</evidence>
<keyword evidence="4 6" id="KW-0472">Membrane</keyword>
<keyword evidence="6" id="KW-1003">Cell membrane</keyword>
<dbReference type="GO" id="GO:0046677">
    <property type="term" value="P:response to antibiotic"/>
    <property type="evidence" value="ECO:0007669"/>
    <property type="project" value="UniProtKB-KW"/>
</dbReference>
<dbReference type="InterPro" id="IPR013525">
    <property type="entry name" value="ABC2_TM"/>
</dbReference>
<dbReference type="PROSITE" id="PS51012">
    <property type="entry name" value="ABC_TM2"/>
    <property type="match status" value="1"/>
</dbReference>
<dbReference type="GO" id="GO:0043190">
    <property type="term" value="C:ATP-binding cassette (ABC) transporter complex"/>
    <property type="evidence" value="ECO:0007669"/>
    <property type="project" value="InterPro"/>
</dbReference>
<reference evidence="8" key="1">
    <citation type="submission" date="2020-11" db="EMBL/GenBank/DDBJ databases">
        <title>Sequencing the genomes of 1000 actinobacteria strains.</title>
        <authorList>
            <person name="Klenk H.-P."/>
        </authorList>
    </citation>
    <scope>NUCLEOTIDE SEQUENCE</scope>
    <source>
        <strain evidence="8">DSM 43175</strain>
    </source>
</reference>
<proteinExistence type="inferred from homology"/>
<evidence type="ECO:0000256" key="4">
    <source>
        <dbReference type="ARBA" id="ARBA00023136"/>
    </source>
</evidence>
<protein>
    <recommendedName>
        <fullName evidence="6">Transport permease protein</fullName>
    </recommendedName>
</protein>
<dbReference type="RefSeq" id="WP_307828947.1">
    <property type="nucleotide sequence ID" value="NZ_BAABES010000010.1"/>
</dbReference>
<feature type="domain" description="ABC transmembrane type-2" evidence="7">
    <location>
        <begin position="40"/>
        <end position="273"/>
    </location>
</feature>
<feature type="transmembrane region" description="Helical" evidence="6">
    <location>
        <begin position="155"/>
        <end position="178"/>
    </location>
</feature>
<dbReference type="Proteomes" id="UP000614047">
    <property type="component" value="Unassembled WGS sequence"/>
</dbReference>
<feature type="transmembrane region" description="Helical" evidence="6">
    <location>
        <begin position="80"/>
        <end position="100"/>
    </location>
</feature>
<feature type="transmembrane region" description="Helical" evidence="6">
    <location>
        <begin position="46"/>
        <end position="68"/>
    </location>
</feature>
<keyword evidence="2 6" id="KW-0812">Transmembrane</keyword>
<keyword evidence="9" id="KW-1185">Reference proteome</keyword>
<evidence type="ECO:0000313" key="9">
    <source>
        <dbReference type="Proteomes" id="UP000614047"/>
    </source>
</evidence>
<comment type="similarity">
    <text evidence="6">Belongs to the ABC-2 integral membrane protein family.</text>
</comment>
<dbReference type="Pfam" id="PF01061">
    <property type="entry name" value="ABC2_membrane"/>
    <property type="match status" value="1"/>
</dbReference>
<comment type="caution">
    <text evidence="8">The sequence shown here is derived from an EMBL/GenBank/DDBJ whole genome shotgun (WGS) entry which is preliminary data.</text>
</comment>
<keyword evidence="5" id="KW-0046">Antibiotic resistance</keyword>
<sequence>MTALLVPGPPRTPVERLRWAVADGWTVARRDLIHWLRNPAVIAYQLLWPIMMVLMFGYVFGSAMVVAGGGDYREFLMPGMFAQTMMFGVATTITVVSTDADRGVTDRFRSMPMSPSAVVLGRSMADLANSVLELGILVGCGLLAGWSWHQGPVRALAAVGLLLLLRFALTWVGILVGLSIKPEAAAAAWAPLFPLTMVANTFVSPEQMPGWLGAIATWNPLSATVAACRELFGNPGMGGDSWAAQHPILLAVAWPVALVLVFLPLSVRRYRRLDH</sequence>
<dbReference type="InterPro" id="IPR051784">
    <property type="entry name" value="Nod_factor_ABC_transporter"/>
</dbReference>
<evidence type="ECO:0000256" key="2">
    <source>
        <dbReference type="ARBA" id="ARBA00022692"/>
    </source>
</evidence>
<evidence type="ECO:0000256" key="3">
    <source>
        <dbReference type="ARBA" id="ARBA00022989"/>
    </source>
</evidence>